<organism evidence="2 3">
    <name type="scientific">Gambusia affinis</name>
    <name type="common">Western mosquitofish</name>
    <name type="synonym">Heterandria affinis</name>
    <dbReference type="NCBI Taxonomy" id="33528"/>
    <lineage>
        <taxon>Eukaryota</taxon>
        <taxon>Metazoa</taxon>
        <taxon>Chordata</taxon>
        <taxon>Craniata</taxon>
        <taxon>Vertebrata</taxon>
        <taxon>Euteleostomi</taxon>
        <taxon>Actinopterygii</taxon>
        <taxon>Neopterygii</taxon>
        <taxon>Teleostei</taxon>
        <taxon>Neoteleostei</taxon>
        <taxon>Acanthomorphata</taxon>
        <taxon>Ovalentaria</taxon>
        <taxon>Atherinomorphae</taxon>
        <taxon>Cyprinodontiformes</taxon>
        <taxon>Poeciliidae</taxon>
        <taxon>Poeciliinae</taxon>
        <taxon>Gambusia</taxon>
    </lineage>
</organism>
<keyword evidence="3" id="KW-1185">Reference proteome</keyword>
<evidence type="ECO:0000313" key="2">
    <source>
        <dbReference type="EMBL" id="PWA28272.1"/>
    </source>
</evidence>
<feature type="coiled-coil region" evidence="1">
    <location>
        <begin position="165"/>
        <end position="192"/>
    </location>
</feature>
<protein>
    <submittedName>
        <fullName evidence="2">Uncharacterized protein</fullName>
    </submittedName>
</protein>
<gene>
    <name evidence="2" type="ORF">CCH79_00020616</name>
</gene>
<comment type="caution">
    <text evidence="2">The sequence shown here is derived from an EMBL/GenBank/DDBJ whole genome shotgun (WGS) entry which is preliminary data.</text>
</comment>
<dbReference type="Proteomes" id="UP000250572">
    <property type="component" value="Unassembled WGS sequence"/>
</dbReference>
<dbReference type="EMBL" id="NHOQ01000877">
    <property type="protein sequence ID" value="PWA28272.1"/>
    <property type="molecule type" value="Genomic_DNA"/>
</dbReference>
<proteinExistence type="predicted"/>
<reference evidence="2 3" key="1">
    <citation type="journal article" date="2018" name="G3 (Bethesda)">
        <title>A High-Quality Reference Genome for the Invasive Mosquitofish Gambusia affinis Using a Chicago Library.</title>
        <authorList>
            <person name="Hoffberg S.L."/>
            <person name="Troendle N.J."/>
            <person name="Glenn T.C."/>
            <person name="Mahmud O."/>
            <person name="Louha S."/>
            <person name="Chalopin D."/>
            <person name="Bennetzen J.L."/>
            <person name="Mauricio R."/>
        </authorList>
    </citation>
    <scope>NUCLEOTIDE SEQUENCE [LARGE SCALE GENOMIC DNA]</scope>
    <source>
        <strain evidence="2">NE01/NJP1002.9</strain>
        <tissue evidence="2">Muscle</tissue>
    </source>
</reference>
<dbReference type="AlphaFoldDB" id="A0A315VY79"/>
<evidence type="ECO:0000313" key="3">
    <source>
        <dbReference type="Proteomes" id="UP000250572"/>
    </source>
</evidence>
<sequence>MEKNISLFDLLNLSIGSPHKSSVNFGALHALLLEMLKLLDLREATTLFKFSPPGDRVPDAPLGAPVKVPTHPSVSDQLVPPGSDLQKLTESVSVLDGTGGDDFRTSGDGVSQVRRTRLEPTDRTGLGRSADWIPSEPRAADRYQLTRRADGETCRLMSDGPLELRANALNLIEELQRNRDDMKQKTEHLQFKLKRLHLVVTSGFI</sequence>
<accession>A0A315VY79</accession>
<keyword evidence="1" id="KW-0175">Coiled coil</keyword>
<evidence type="ECO:0000256" key="1">
    <source>
        <dbReference type="SAM" id="Coils"/>
    </source>
</evidence>
<name>A0A315VY79_GAMAF</name>